<dbReference type="InterPro" id="IPR001810">
    <property type="entry name" value="F-box_dom"/>
</dbReference>
<dbReference type="GO" id="GO:0005524">
    <property type="term" value="F:ATP binding"/>
    <property type="evidence" value="ECO:0007669"/>
    <property type="project" value="UniProtKB-KW"/>
</dbReference>
<protein>
    <recommendedName>
        <fullName evidence="1">E2 ubiquitin-conjugating enzyme</fullName>
        <ecNumber evidence="1">2.3.2.23</ecNumber>
    </recommendedName>
</protein>
<dbReference type="SMART" id="SM00212">
    <property type="entry name" value="UBCc"/>
    <property type="match status" value="1"/>
</dbReference>
<evidence type="ECO:0000259" key="8">
    <source>
        <dbReference type="PROSITE" id="PS50181"/>
    </source>
</evidence>
<accession>A0A835CUV9</accession>
<gene>
    <name evidence="9" type="ORF">HCN44_005980</name>
</gene>
<evidence type="ECO:0000256" key="1">
    <source>
        <dbReference type="ARBA" id="ARBA00012486"/>
    </source>
</evidence>
<dbReference type="PANTHER" id="PTHR24068">
    <property type="entry name" value="UBIQUITIN-CONJUGATING ENZYME E2"/>
    <property type="match status" value="1"/>
</dbReference>
<dbReference type="SUPFAM" id="SSF54495">
    <property type="entry name" value="UBC-like"/>
    <property type="match status" value="1"/>
</dbReference>
<evidence type="ECO:0000259" key="7">
    <source>
        <dbReference type="PROSITE" id="PS50127"/>
    </source>
</evidence>
<keyword evidence="4" id="KW-0833">Ubl conjugation pathway</keyword>
<dbReference type="Gene3D" id="3.10.110.10">
    <property type="entry name" value="Ubiquitin Conjugating Enzyme"/>
    <property type="match status" value="1"/>
</dbReference>
<evidence type="ECO:0000256" key="2">
    <source>
        <dbReference type="ARBA" id="ARBA00022679"/>
    </source>
</evidence>
<evidence type="ECO:0000256" key="4">
    <source>
        <dbReference type="ARBA" id="ARBA00022786"/>
    </source>
</evidence>
<feature type="region of interest" description="Disordered" evidence="6">
    <location>
        <begin position="92"/>
        <end position="115"/>
    </location>
</feature>
<feature type="domain" description="F-box" evidence="8">
    <location>
        <begin position="238"/>
        <end position="287"/>
    </location>
</feature>
<proteinExistence type="predicted"/>
<dbReference type="FunFam" id="3.10.110.10:FF:000060">
    <property type="entry name" value="Ubiquitin conjugating enzyme (UbcB)"/>
    <property type="match status" value="1"/>
</dbReference>
<dbReference type="OrthoDB" id="9973183at2759"/>
<name>A0A835CUV9_APHGI</name>
<dbReference type="PROSITE" id="PS50181">
    <property type="entry name" value="FBOX"/>
    <property type="match status" value="1"/>
</dbReference>
<evidence type="ECO:0000256" key="3">
    <source>
        <dbReference type="ARBA" id="ARBA00022741"/>
    </source>
</evidence>
<dbReference type="PROSITE" id="PS50127">
    <property type="entry name" value="UBC_2"/>
    <property type="match status" value="1"/>
</dbReference>
<dbReference type="SUPFAM" id="SSF81383">
    <property type="entry name" value="F-box domain"/>
    <property type="match status" value="1"/>
</dbReference>
<evidence type="ECO:0000256" key="6">
    <source>
        <dbReference type="SAM" id="MobiDB-lite"/>
    </source>
</evidence>
<organism evidence="9 10">
    <name type="scientific">Aphidius gifuensis</name>
    <name type="common">Parasitoid wasp</name>
    <dbReference type="NCBI Taxonomy" id="684658"/>
    <lineage>
        <taxon>Eukaryota</taxon>
        <taxon>Metazoa</taxon>
        <taxon>Ecdysozoa</taxon>
        <taxon>Arthropoda</taxon>
        <taxon>Hexapoda</taxon>
        <taxon>Insecta</taxon>
        <taxon>Pterygota</taxon>
        <taxon>Neoptera</taxon>
        <taxon>Endopterygota</taxon>
        <taxon>Hymenoptera</taxon>
        <taxon>Apocrita</taxon>
        <taxon>Ichneumonoidea</taxon>
        <taxon>Braconidae</taxon>
        <taxon>Aphidiinae</taxon>
        <taxon>Aphidius</taxon>
    </lineage>
</organism>
<dbReference type="AlphaFoldDB" id="A0A835CUV9"/>
<dbReference type="CDD" id="cd09917">
    <property type="entry name" value="F-box_SF"/>
    <property type="match status" value="1"/>
</dbReference>
<dbReference type="EMBL" id="JACMRX010000001">
    <property type="protein sequence ID" value="KAF7997409.1"/>
    <property type="molecule type" value="Genomic_DNA"/>
</dbReference>
<feature type="compositionally biased region" description="Acidic residues" evidence="6">
    <location>
        <begin position="93"/>
        <end position="104"/>
    </location>
</feature>
<dbReference type="Pfam" id="PF12937">
    <property type="entry name" value="F-box-like"/>
    <property type="match status" value="1"/>
</dbReference>
<dbReference type="InterPro" id="IPR036047">
    <property type="entry name" value="F-box-like_dom_sf"/>
</dbReference>
<evidence type="ECO:0000313" key="10">
    <source>
        <dbReference type="Proteomes" id="UP000639338"/>
    </source>
</evidence>
<feature type="compositionally biased region" description="Polar residues" evidence="6">
    <location>
        <begin position="165"/>
        <end position="184"/>
    </location>
</feature>
<keyword evidence="10" id="KW-1185">Reference proteome</keyword>
<keyword evidence="5" id="KW-0067">ATP-binding</keyword>
<comment type="caution">
    <text evidence="9">The sequence shown here is derived from an EMBL/GenBank/DDBJ whole genome shotgun (WGS) entry which is preliminary data.</text>
</comment>
<evidence type="ECO:0000313" key="9">
    <source>
        <dbReference type="EMBL" id="KAF7997409.1"/>
    </source>
</evidence>
<feature type="region of interest" description="Disordered" evidence="6">
    <location>
        <begin position="165"/>
        <end position="185"/>
    </location>
</feature>
<dbReference type="InterPro" id="IPR016135">
    <property type="entry name" value="UBQ-conjugating_enzyme/RWD"/>
</dbReference>
<dbReference type="EC" id="2.3.2.23" evidence="1"/>
<dbReference type="CDD" id="cd23826">
    <property type="entry name" value="UEV_Morgue-like"/>
    <property type="match status" value="1"/>
</dbReference>
<dbReference type="Pfam" id="PF00179">
    <property type="entry name" value="UQ_con"/>
    <property type="match status" value="1"/>
</dbReference>
<keyword evidence="3" id="KW-0547">Nucleotide-binding</keyword>
<dbReference type="GO" id="GO:0061631">
    <property type="term" value="F:ubiquitin conjugating enzyme activity"/>
    <property type="evidence" value="ECO:0007669"/>
    <property type="project" value="UniProtKB-EC"/>
</dbReference>
<reference evidence="9 10" key="1">
    <citation type="submission" date="2020-08" db="EMBL/GenBank/DDBJ databases">
        <title>Aphidius gifuensis genome sequencing and assembly.</title>
        <authorList>
            <person name="Du Z."/>
        </authorList>
    </citation>
    <scope>NUCLEOTIDE SEQUENCE [LARGE SCALE GENOMIC DNA]</scope>
    <source>
        <strain evidence="9">YNYX2018</strain>
        <tissue evidence="9">Adults</tissue>
    </source>
</reference>
<sequence length="490" mass="56048">MTGDTVEEFLNNEKSEKIEDNIDTMLLSNLTENYIEPVEDIPCPEFQFSTHACYICNGYYGPSFDEPVCATCHAFLFPDDIGIRALPIFSEKTDDEDSGNDEPTDPYYNWGEGRINQTPKVRPLVESSSSGQHDSPIHHQQVLINENLQSQPEHHKKPHEWIKKINNNQSGPSLPHNSHSSPVDNPNDGILNRDNEAPHWNCRDFCNLGEPSKPKNLAERVEILTNHKHIEHEPINEPGLVDRLPPEVLLAVFSHLDDVSLWSAANVCRRWYGLLLTHIPPQQWQQQAKLRWPLYKAIGHVDNWYKVYDRLASSAPCRTCLAQMCLRSKPANMEENSWRKNRLNIELKALRIDPPEGIEASPLDAMSCHWQATITGPIGSPYEGGLFYLYLQVPYSYPMCPPVVRFLTKILHPNVSRHGDVGIDSIHHNWSLALTISKVLISVQSLLTDPFCQVCMEPEIGEMYTYNREKFEEVARAWTWKYAMHDVVTP</sequence>
<feature type="domain" description="UBC core" evidence="7">
    <location>
        <begin position="338"/>
        <end position="484"/>
    </location>
</feature>
<dbReference type="Proteomes" id="UP000639338">
    <property type="component" value="Unassembled WGS sequence"/>
</dbReference>
<evidence type="ECO:0000256" key="5">
    <source>
        <dbReference type="ARBA" id="ARBA00022840"/>
    </source>
</evidence>
<dbReference type="InterPro" id="IPR000608">
    <property type="entry name" value="UBC"/>
</dbReference>
<dbReference type="Gene3D" id="1.20.1280.50">
    <property type="match status" value="1"/>
</dbReference>
<keyword evidence="2" id="KW-0808">Transferase</keyword>